<dbReference type="EMBL" id="BLTE01000010">
    <property type="protein sequence ID" value="GFK94408.1"/>
    <property type="molecule type" value="Genomic_DNA"/>
</dbReference>
<feature type="compositionally biased region" description="Gly residues" evidence="1">
    <location>
        <begin position="150"/>
        <end position="160"/>
    </location>
</feature>
<feature type="region of interest" description="Disordered" evidence="1">
    <location>
        <begin position="97"/>
        <end position="162"/>
    </location>
</feature>
<proteinExistence type="predicted"/>
<dbReference type="Proteomes" id="UP000494245">
    <property type="component" value="Unassembled WGS sequence"/>
</dbReference>
<dbReference type="InterPro" id="IPR008160">
    <property type="entry name" value="Collagen"/>
</dbReference>
<evidence type="ECO:0000256" key="1">
    <source>
        <dbReference type="SAM" id="MobiDB-lite"/>
    </source>
</evidence>
<organism evidence="2 3">
    <name type="scientific">Fundidesulfovibrio magnetotacticus</name>
    <dbReference type="NCBI Taxonomy" id="2730080"/>
    <lineage>
        <taxon>Bacteria</taxon>
        <taxon>Pseudomonadati</taxon>
        <taxon>Thermodesulfobacteriota</taxon>
        <taxon>Desulfovibrionia</taxon>
        <taxon>Desulfovibrionales</taxon>
        <taxon>Desulfovibrionaceae</taxon>
        <taxon>Fundidesulfovibrio</taxon>
    </lineage>
</organism>
<accession>A0A6V8LVS3</accession>
<protein>
    <recommendedName>
        <fullName evidence="4">Collagen triple helix repeat protein</fullName>
    </recommendedName>
</protein>
<evidence type="ECO:0000313" key="3">
    <source>
        <dbReference type="Proteomes" id="UP000494245"/>
    </source>
</evidence>
<evidence type="ECO:0000313" key="2">
    <source>
        <dbReference type="EMBL" id="GFK94408.1"/>
    </source>
</evidence>
<dbReference type="RefSeq" id="WP_217270516.1">
    <property type="nucleotide sequence ID" value="NZ_BLTE01000010.1"/>
</dbReference>
<comment type="caution">
    <text evidence="2">The sequence shown here is derived from an EMBL/GenBank/DDBJ whole genome shotgun (WGS) entry which is preliminary data.</text>
</comment>
<dbReference type="AlphaFoldDB" id="A0A6V8LVS3"/>
<gene>
    <name evidence="2" type="ORF">NNJEOMEG_02253</name>
</gene>
<dbReference type="Pfam" id="PF01391">
    <property type="entry name" value="Collagen"/>
    <property type="match status" value="1"/>
</dbReference>
<keyword evidence="3" id="KW-1185">Reference proteome</keyword>
<name>A0A6V8LVS3_9BACT</name>
<evidence type="ECO:0008006" key="4">
    <source>
        <dbReference type="Google" id="ProtNLM"/>
    </source>
</evidence>
<reference evidence="2 3" key="1">
    <citation type="submission" date="2020-04" db="EMBL/GenBank/DDBJ databases">
        <authorList>
            <consortium name="Desulfovibrio sp. FSS-1 genome sequencing consortium"/>
            <person name="Shimoshige H."/>
            <person name="Kobayashi H."/>
            <person name="Maekawa T."/>
        </authorList>
    </citation>
    <scope>NUCLEOTIDE SEQUENCE [LARGE SCALE GENOMIC DNA]</scope>
    <source>
        <strain evidence="2 3">SIID29052-01</strain>
    </source>
</reference>
<feature type="compositionally biased region" description="Low complexity" evidence="1">
    <location>
        <begin position="117"/>
        <end position="144"/>
    </location>
</feature>
<reference evidence="2 3" key="2">
    <citation type="submission" date="2020-05" db="EMBL/GenBank/DDBJ databases">
        <title>Draft genome sequence of Desulfovibrio sp. strainFSS-1.</title>
        <authorList>
            <person name="Shimoshige H."/>
            <person name="Kobayashi H."/>
            <person name="Maekawa T."/>
        </authorList>
    </citation>
    <scope>NUCLEOTIDE SEQUENCE [LARGE SCALE GENOMIC DNA]</scope>
    <source>
        <strain evidence="2 3">SIID29052-01</strain>
    </source>
</reference>
<sequence length="175" mass="17304">MSAIPTAVVTVRYLDGQGQPVQGAAVKASLTAQERYQGMEVPGLAEGVTDAHGEAVLALFPNGLGSLGSSWSLSVGGFVRFVAVPDAPCTVIVGPHVTTPVTGPQGLAGPKGDKGDQGAQGPQGPQGEQGPEGPQGPVGARGPEGPQGPPGEGSSNGGAGSALTLAERYTYFGDF</sequence>